<reference evidence="2" key="1">
    <citation type="submission" date="2022-11" db="UniProtKB">
        <authorList>
            <consortium name="WormBaseParasite"/>
        </authorList>
    </citation>
    <scope>IDENTIFICATION</scope>
</reference>
<proteinExistence type="predicted"/>
<dbReference type="WBParaSite" id="PS1159_v2.g21470.t1">
    <property type="protein sequence ID" value="PS1159_v2.g21470.t1"/>
    <property type="gene ID" value="PS1159_v2.g21470"/>
</dbReference>
<evidence type="ECO:0000313" key="2">
    <source>
        <dbReference type="WBParaSite" id="PS1159_v2.g21470.t1"/>
    </source>
</evidence>
<dbReference type="Proteomes" id="UP000887580">
    <property type="component" value="Unplaced"/>
</dbReference>
<name>A0AC35FW15_9BILA</name>
<evidence type="ECO:0000313" key="1">
    <source>
        <dbReference type="Proteomes" id="UP000887580"/>
    </source>
</evidence>
<protein>
    <submittedName>
        <fullName evidence="2">Uncharacterized protein</fullName>
    </submittedName>
</protein>
<accession>A0AC35FW15</accession>
<sequence length="177" mass="20958">MAWWSINSTNLVATKFNDFYTKNPTSPTLYQKLVRTCKFFFEKNPILIMENLDACEDSTKYHISQNSHHESKNNNYECCIEIDLNNFSSKLWITLDLHIQERIQNCIPTVVQKNFRFEISRLAVYDNDIILNDLKVLVSSAKRVFLYRNSYKYKNVTIAMLDNILKLFPTNVKYFCL</sequence>
<organism evidence="1 2">
    <name type="scientific">Panagrolaimus sp. PS1159</name>
    <dbReference type="NCBI Taxonomy" id="55785"/>
    <lineage>
        <taxon>Eukaryota</taxon>
        <taxon>Metazoa</taxon>
        <taxon>Ecdysozoa</taxon>
        <taxon>Nematoda</taxon>
        <taxon>Chromadorea</taxon>
        <taxon>Rhabditida</taxon>
        <taxon>Tylenchina</taxon>
        <taxon>Panagrolaimomorpha</taxon>
        <taxon>Panagrolaimoidea</taxon>
        <taxon>Panagrolaimidae</taxon>
        <taxon>Panagrolaimus</taxon>
    </lineage>
</organism>